<proteinExistence type="predicted"/>
<dbReference type="InterPro" id="IPR000383">
    <property type="entry name" value="Xaa-Pro-like_dom"/>
</dbReference>
<evidence type="ECO:0000256" key="1">
    <source>
        <dbReference type="SAM" id="MobiDB-lite"/>
    </source>
</evidence>
<sequence>MLCSCYGDGEAEAPGSVLRSDWVRARLDYALAVERRRFVVVSSPQAEDASVCCYADGGRRSPLCRVRLEHVVITGDDGRRRSPARAGRAGDGEEAKDEPEPLPAPDDEPPTPRRPSEAPPETERTVVWRARGMSQLGLCLDLGCQFVALDCCGSGQSDGEYVSLGFKEQDDVAAVLAAERAAPGGVGDVVLWGRSMGAVTALLVASTREPDVKALVLDSAFASLRSLSLDVVRRGANGVPRVLAEAALRWIRGSVRERADFDIFDVDALRHAPECEAAAFFICAADDGFVEPSHSARLHDAVASAAKEMCVCPGAHNTTRPRQCYARVELFLRRVLFGEELADDARTLADDLDATLLPLISEPRRADRPNFAALAPWTVENLVIRAKQRLGQDDDDDGDDDPRPTSAPRWLADAAEPAHDDTVAAMQEETARVAKLL</sequence>
<dbReference type="PANTHER" id="PTHR43358:SF4">
    <property type="entry name" value="ALPHA_BETA HYDROLASE FOLD-1 DOMAIN-CONTAINING PROTEIN"/>
    <property type="match status" value="1"/>
</dbReference>
<feature type="compositionally biased region" description="Basic and acidic residues" evidence="1">
    <location>
        <begin position="110"/>
        <end position="125"/>
    </location>
</feature>
<accession>A0ABR1FYZ1</accession>
<dbReference type="Gene3D" id="3.40.50.1820">
    <property type="entry name" value="alpha/beta hydrolase"/>
    <property type="match status" value="1"/>
</dbReference>
<evidence type="ECO:0000313" key="4">
    <source>
        <dbReference type="Proteomes" id="UP001363151"/>
    </source>
</evidence>
<dbReference type="InterPro" id="IPR052920">
    <property type="entry name" value="DNA-binding_regulatory"/>
</dbReference>
<keyword evidence="3" id="KW-0378">Hydrolase</keyword>
<feature type="domain" description="Xaa-Pro dipeptidyl-peptidase-like" evidence="2">
    <location>
        <begin position="123"/>
        <end position="226"/>
    </location>
</feature>
<keyword evidence="4" id="KW-1185">Reference proteome</keyword>
<dbReference type="GO" id="GO:0004177">
    <property type="term" value="F:aminopeptidase activity"/>
    <property type="evidence" value="ECO:0007669"/>
    <property type="project" value="UniProtKB-KW"/>
</dbReference>
<protein>
    <submittedName>
        <fullName evidence="3">Serine aminopeptidase, S33</fullName>
    </submittedName>
</protein>
<keyword evidence="3" id="KW-0031">Aminopeptidase</keyword>
<feature type="region of interest" description="Disordered" evidence="1">
    <location>
        <begin position="75"/>
        <end position="125"/>
    </location>
</feature>
<dbReference type="EMBL" id="JBBJCI010000201">
    <property type="protein sequence ID" value="KAK7241488.1"/>
    <property type="molecule type" value="Genomic_DNA"/>
</dbReference>
<comment type="caution">
    <text evidence="3">The sequence shown here is derived from an EMBL/GenBank/DDBJ whole genome shotgun (WGS) entry which is preliminary data.</text>
</comment>
<dbReference type="SUPFAM" id="SSF53474">
    <property type="entry name" value="alpha/beta-Hydrolases"/>
    <property type="match status" value="1"/>
</dbReference>
<dbReference type="Pfam" id="PF02129">
    <property type="entry name" value="Peptidase_S15"/>
    <property type="match status" value="1"/>
</dbReference>
<evidence type="ECO:0000259" key="2">
    <source>
        <dbReference type="Pfam" id="PF02129"/>
    </source>
</evidence>
<keyword evidence="3" id="KW-0645">Protease</keyword>
<dbReference type="PANTHER" id="PTHR43358">
    <property type="entry name" value="ALPHA/BETA-HYDROLASE"/>
    <property type="match status" value="1"/>
</dbReference>
<evidence type="ECO:0000313" key="3">
    <source>
        <dbReference type="EMBL" id="KAK7241488.1"/>
    </source>
</evidence>
<feature type="region of interest" description="Disordered" evidence="1">
    <location>
        <begin position="389"/>
        <end position="418"/>
    </location>
</feature>
<organism evidence="3 4">
    <name type="scientific">Aureococcus anophagefferens</name>
    <name type="common">Harmful bloom alga</name>
    <dbReference type="NCBI Taxonomy" id="44056"/>
    <lineage>
        <taxon>Eukaryota</taxon>
        <taxon>Sar</taxon>
        <taxon>Stramenopiles</taxon>
        <taxon>Ochrophyta</taxon>
        <taxon>Pelagophyceae</taxon>
        <taxon>Pelagomonadales</taxon>
        <taxon>Pelagomonadaceae</taxon>
        <taxon>Aureococcus</taxon>
    </lineage>
</organism>
<name>A0ABR1FYZ1_AURAN</name>
<reference evidence="3 4" key="1">
    <citation type="submission" date="2024-03" db="EMBL/GenBank/DDBJ databases">
        <title>Aureococcus anophagefferens CCMP1851 and Kratosvirus quantuckense: Draft genome of a second virus-susceptible host strain in the model system.</title>
        <authorList>
            <person name="Chase E."/>
            <person name="Truchon A.R."/>
            <person name="Schepens W."/>
            <person name="Wilhelm S.W."/>
        </authorList>
    </citation>
    <scope>NUCLEOTIDE SEQUENCE [LARGE SCALE GENOMIC DNA]</scope>
    <source>
        <strain evidence="3 4">CCMP1851</strain>
    </source>
</reference>
<dbReference type="Proteomes" id="UP001363151">
    <property type="component" value="Unassembled WGS sequence"/>
</dbReference>
<dbReference type="InterPro" id="IPR029058">
    <property type="entry name" value="AB_hydrolase_fold"/>
</dbReference>
<gene>
    <name evidence="3" type="ORF">SO694_00058136</name>
</gene>